<dbReference type="Pfam" id="PF06041">
    <property type="entry name" value="DUF924"/>
    <property type="match status" value="1"/>
</dbReference>
<dbReference type="Gene3D" id="1.20.58.320">
    <property type="entry name" value="TPR-like"/>
    <property type="match status" value="1"/>
</dbReference>
<comment type="caution">
    <text evidence="1">The sequence shown here is derived from an EMBL/GenBank/DDBJ whole genome shotgun (WGS) entry which is preliminary data.</text>
</comment>
<dbReference type="Gene3D" id="1.25.40.10">
    <property type="entry name" value="Tetratricopeptide repeat domain"/>
    <property type="match status" value="1"/>
</dbReference>
<dbReference type="InterPro" id="IPR010323">
    <property type="entry name" value="DUF924"/>
</dbReference>
<keyword evidence="2" id="KW-1185">Reference proteome</keyword>
<dbReference type="EMBL" id="LPBJ01000092">
    <property type="protein sequence ID" value="KVP90384.1"/>
    <property type="molecule type" value="Genomic_DNA"/>
</dbReference>
<reference evidence="1 2" key="1">
    <citation type="submission" date="2015-11" db="EMBL/GenBank/DDBJ databases">
        <title>Expanding the genomic diversity of Burkholderia species for the development of highly accurate diagnostics.</title>
        <authorList>
            <person name="Sahl J."/>
            <person name="Keim P."/>
            <person name="Wagner D."/>
        </authorList>
    </citation>
    <scope>NUCLEOTIDE SEQUENCE [LARGE SCALE GENOMIC DNA]</scope>
    <source>
        <strain evidence="1 2">MSMB1808WGS</strain>
    </source>
</reference>
<dbReference type="RefSeq" id="WP_059956299.1">
    <property type="nucleotide sequence ID" value="NZ_LPBJ01000092.1"/>
</dbReference>
<evidence type="ECO:0008006" key="3">
    <source>
        <dbReference type="Google" id="ProtNLM"/>
    </source>
</evidence>
<dbReference type="InterPro" id="IPR011990">
    <property type="entry name" value="TPR-like_helical_dom_sf"/>
</dbReference>
<organism evidence="1 2">
    <name type="scientific">Burkholderia ubonensis</name>
    <dbReference type="NCBI Taxonomy" id="101571"/>
    <lineage>
        <taxon>Bacteria</taxon>
        <taxon>Pseudomonadati</taxon>
        <taxon>Pseudomonadota</taxon>
        <taxon>Betaproteobacteria</taxon>
        <taxon>Burkholderiales</taxon>
        <taxon>Burkholderiaceae</taxon>
        <taxon>Burkholderia</taxon>
        <taxon>Burkholderia cepacia complex</taxon>
    </lineage>
</organism>
<proteinExistence type="predicted"/>
<name>A0AAW3MUI9_9BURK</name>
<protein>
    <recommendedName>
        <fullName evidence="3">DUF924 domain-containing protein</fullName>
    </recommendedName>
</protein>
<dbReference type="AlphaFoldDB" id="A0AAW3MUI9"/>
<accession>A0AAW3MUI9</accession>
<sequence length="211" mass="22760">MTVNDTNDTNNTHGDEAALDPRARDVLDFWFGAPGSAEFGHPRKLWFNGGAALDAALRERYGALLDAACDGACDHWAASPLGALALIVVLDQFSRNIHRGTPRAFAADPKALAVARRLVAAGWDAGLPSGHHRAFAYLPFEHDESPDSQREAVRLCEGIREEAGCAGYHDFALAHADVIARFGRFPHRNAILGRASTAEEAAFLREPGSSF</sequence>
<gene>
    <name evidence="1" type="ORF">WJ96_18125</name>
</gene>
<evidence type="ECO:0000313" key="1">
    <source>
        <dbReference type="EMBL" id="KVP90384.1"/>
    </source>
</evidence>
<evidence type="ECO:0000313" key="2">
    <source>
        <dbReference type="Proteomes" id="UP000056453"/>
    </source>
</evidence>
<dbReference type="SUPFAM" id="SSF48452">
    <property type="entry name" value="TPR-like"/>
    <property type="match status" value="1"/>
</dbReference>
<dbReference type="Proteomes" id="UP000056453">
    <property type="component" value="Unassembled WGS sequence"/>
</dbReference>